<evidence type="ECO:0000256" key="1">
    <source>
        <dbReference type="SAM" id="SignalP"/>
    </source>
</evidence>
<evidence type="ECO:0000313" key="3">
    <source>
        <dbReference type="Proteomes" id="UP000770889"/>
    </source>
</evidence>
<proteinExistence type="predicted"/>
<keyword evidence="1" id="KW-0732">Signal</keyword>
<reference evidence="2 3" key="1">
    <citation type="submission" date="2021-05" db="EMBL/GenBank/DDBJ databases">
        <title>Genetic and Functional Diversity in Clade A Lucinid endosymbionts from the Bahamas.</title>
        <authorList>
            <person name="Giani N.M."/>
            <person name="Engel A.S."/>
            <person name="Campbell B.J."/>
        </authorList>
    </citation>
    <scope>NUCLEOTIDE SEQUENCE [LARGE SCALE GENOMIC DNA]</scope>
    <source>
        <strain evidence="2">LUC16012Gg_MoonRockCtena</strain>
    </source>
</reference>
<sequence>MDSRATRYIARVVSLISISMLAACGGGGGGGGSSTTPTTATGVFKDNNVSGLAYTSGEQSGTTGSDGSFTYEVGQPVSFNLGNVTLGSATGMSVITPIDLVPGGSSSSTEVLNLVRFLLMLDDDGDTSNGINISSALQAAAENWSSVDFTTANLPSELVSIISDAASVDGTSHTLPDATTAQSHLESTLRCIRAGAYSGTFGGDDSGPFGVLVDASNGLLSGFAYSAFDGLLVLTGSTSVSYDQSATFISGDVSSGATFSGQFNTTDTLSGSWNLSATAESGTFSGSRIGGAADATYRFTGSFSSNPSSPDTSYGLFTFDIDSSDNLTGIAHTVYASDGTQNETVSFTGTLTGTSLVAEIRDGNQVDARITGTLNKTTGTVSGSWSDVDGNSGTHSGRGCRLN</sequence>
<dbReference type="EMBL" id="JAHHGM010000029">
    <property type="protein sequence ID" value="MBT2991192.1"/>
    <property type="molecule type" value="Genomic_DNA"/>
</dbReference>
<accession>A0A944MD37</accession>
<protein>
    <submittedName>
        <fullName evidence="2">Uncharacterized protein</fullName>
    </submittedName>
</protein>
<feature type="chain" id="PRO_5037139353" evidence="1">
    <location>
        <begin position="23"/>
        <end position="403"/>
    </location>
</feature>
<evidence type="ECO:0000313" key="2">
    <source>
        <dbReference type="EMBL" id="MBT2991192.1"/>
    </source>
</evidence>
<name>A0A944MD37_9GAMM</name>
<comment type="caution">
    <text evidence="2">The sequence shown here is derived from an EMBL/GenBank/DDBJ whole genome shotgun (WGS) entry which is preliminary data.</text>
</comment>
<feature type="signal peptide" evidence="1">
    <location>
        <begin position="1"/>
        <end position="22"/>
    </location>
</feature>
<organism evidence="2 3">
    <name type="scientific">Candidatus Thiodiazotropha taylori</name>
    <dbReference type="NCBI Taxonomy" id="2792791"/>
    <lineage>
        <taxon>Bacteria</taxon>
        <taxon>Pseudomonadati</taxon>
        <taxon>Pseudomonadota</taxon>
        <taxon>Gammaproteobacteria</taxon>
        <taxon>Chromatiales</taxon>
        <taxon>Sedimenticolaceae</taxon>
        <taxon>Candidatus Thiodiazotropha</taxon>
    </lineage>
</organism>
<dbReference type="PROSITE" id="PS51257">
    <property type="entry name" value="PROKAR_LIPOPROTEIN"/>
    <property type="match status" value="1"/>
</dbReference>
<gene>
    <name evidence="2" type="ORF">KME65_19705</name>
</gene>
<dbReference type="AlphaFoldDB" id="A0A944MD37"/>
<dbReference type="Proteomes" id="UP000770889">
    <property type="component" value="Unassembled WGS sequence"/>
</dbReference>